<dbReference type="EMBL" id="BAAAOA010000006">
    <property type="protein sequence ID" value="GAA1748483.1"/>
    <property type="molecule type" value="Genomic_DNA"/>
</dbReference>
<dbReference type="Pfam" id="PF12697">
    <property type="entry name" value="Abhydrolase_6"/>
    <property type="match status" value="1"/>
</dbReference>
<reference evidence="3" key="1">
    <citation type="journal article" date="2019" name="Int. J. Syst. Evol. Microbiol.">
        <title>The Global Catalogue of Microorganisms (GCM) 10K type strain sequencing project: providing services to taxonomists for standard genome sequencing and annotation.</title>
        <authorList>
            <consortium name="The Broad Institute Genomics Platform"/>
            <consortium name="The Broad Institute Genome Sequencing Center for Infectious Disease"/>
            <person name="Wu L."/>
            <person name="Ma J."/>
        </authorList>
    </citation>
    <scope>NUCLEOTIDE SEQUENCE [LARGE SCALE GENOMIC DNA]</scope>
    <source>
        <strain evidence="3">JCM 14735</strain>
    </source>
</reference>
<dbReference type="PANTHER" id="PTHR43798">
    <property type="entry name" value="MONOACYLGLYCEROL LIPASE"/>
    <property type="match status" value="1"/>
</dbReference>
<dbReference type="InterPro" id="IPR000639">
    <property type="entry name" value="Epox_hydrolase-like"/>
</dbReference>
<comment type="caution">
    <text evidence="2">The sequence shown here is derived from an EMBL/GenBank/DDBJ whole genome shotgun (WGS) entry which is preliminary data.</text>
</comment>
<name>A0ABP4W711_9MICC</name>
<evidence type="ECO:0000259" key="1">
    <source>
        <dbReference type="Pfam" id="PF12697"/>
    </source>
</evidence>
<dbReference type="Proteomes" id="UP001501204">
    <property type="component" value="Unassembled WGS sequence"/>
</dbReference>
<dbReference type="SUPFAM" id="SSF53474">
    <property type="entry name" value="alpha/beta-Hydrolases"/>
    <property type="match status" value="1"/>
</dbReference>
<sequence>MTVPVLTLVEFSTRRAPSPQAPLVVLGPGLGTSAASLWSAVAHRLEGDLRVVGWDLPGHGGSAPAGEPFGTAELAQAVLEAVDRYRTAAGLETGEPFYYAGTSLGGFVGLRLLLDAPHRLRAAVLVGTAAREGEPAVWTERAQLVAAAGTPTQVVGSAQRWFAPGFLERDPVTATELLHDLQDADRLSYARACEALAGSDTDGRLGTGDVPVLAVVGAHDVATPPGAVAELAAATGGRLVVVEGAGHLVPAERPQDVARLLDEHVRAHPMTSEGARA</sequence>
<evidence type="ECO:0000313" key="2">
    <source>
        <dbReference type="EMBL" id="GAA1748483.1"/>
    </source>
</evidence>
<dbReference type="InterPro" id="IPR029058">
    <property type="entry name" value="AB_hydrolase_fold"/>
</dbReference>
<dbReference type="InterPro" id="IPR050266">
    <property type="entry name" value="AB_hydrolase_sf"/>
</dbReference>
<accession>A0ABP4W711</accession>
<dbReference type="InterPro" id="IPR000073">
    <property type="entry name" value="AB_hydrolase_1"/>
</dbReference>
<dbReference type="Gene3D" id="3.40.50.1820">
    <property type="entry name" value="alpha/beta hydrolase"/>
    <property type="match status" value="1"/>
</dbReference>
<gene>
    <name evidence="2" type="ORF">GCM10009767_04050</name>
</gene>
<organism evidence="2 3">
    <name type="scientific">Kocuria aegyptia</name>
    <dbReference type="NCBI Taxonomy" id="330943"/>
    <lineage>
        <taxon>Bacteria</taxon>
        <taxon>Bacillati</taxon>
        <taxon>Actinomycetota</taxon>
        <taxon>Actinomycetes</taxon>
        <taxon>Micrococcales</taxon>
        <taxon>Micrococcaceae</taxon>
        <taxon>Kocuria</taxon>
    </lineage>
</organism>
<dbReference type="PRINTS" id="PR00412">
    <property type="entry name" value="EPOXHYDRLASE"/>
</dbReference>
<dbReference type="RefSeq" id="WP_344119366.1">
    <property type="nucleotide sequence ID" value="NZ_BAAAOA010000006.1"/>
</dbReference>
<dbReference type="PRINTS" id="PR00111">
    <property type="entry name" value="ABHYDROLASE"/>
</dbReference>
<protein>
    <recommendedName>
        <fullName evidence="1">AB hydrolase-1 domain-containing protein</fullName>
    </recommendedName>
</protein>
<proteinExistence type="predicted"/>
<feature type="domain" description="AB hydrolase-1" evidence="1">
    <location>
        <begin position="24"/>
        <end position="259"/>
    </location>
</feature>
<keyword evidence="3" id="KW-1185">Reference proteome</keyword>
<evidence type="ECO:0000313" key="3">
    <source>
        <dbReference type="Proteomes" id="UP001501204"/>
    </source>
</evidence>